<dbReference type="InterPro" id="IPR027417">
    <property type="entry name" value="P-loop_NTPase"/>
</dbReference>
<organism evidence="4 5">
    <name type="scientific">Rotaria magnacalcarata</name>
    <dbReference type="NCBI Taxonomy" id="392030"/>
    <lineage>
        <taxon>Eukaryota</taxon>
        <taxon>Metazoa</taxon>
        <taxon>Spiralia</taxon>
        <taxon>Gnathifera</taxon>
        <taxon>Rotifera</taxon>
        <taxon>Eurotatoria</taxon>
        <taxon>Bdelloidea</taxon>
        <taxon>Philodinida</taxon>
        <taxon>Philodinidae</taxon>
        <taxon>Rotaria</taxon>
    </lineage>
</organism>
<dbReference type="GO" id="GO:0000723">
    <property type="term" value="P:telomere maintenance"/>
    <property type="evidence" value="ECO:0007669"/>
    <property type="project" value="InterPro"/>
</dbReference>
<evidence type="ECO:0000256" key="1">
    <source>
        <dbReference type="RuleBase" id="RU363044"/>
    </source>
</evidence>
<keyword evidence="1" id="KW-0233">DNA recombination</keyword>
<keyword evidence="1" id="KW-0067">ATP-binding</keyword>
<keyword evidence="1" id="KW-0378">Hydrolase</keyword>
<dbReference type="PANTHER" id="PTHR10492">
    <property type="match status" value="1"/>
</dbReference>
<dbReference type="PANTHER" id="PTHR10492:SF57">
    <property type="entry name" value="ATP-DEPENDENT DNA HELICASE"/>
    <property type="match status" value="1"/>
</dbReference>
<comment type="catalytic activity">
    <reaction evidence="1">
        <text>ATP + H2O = ADP + phosphate + H(+)</text>
        <dbReference type="Rhea" id="RHEA:13065"/>
        <dbReference type="ChEBI" id="CHEBI:15377"/>
        <dbReference type="ChEBI" id="CHEBI:15378"/>
        <dbReference type="ChEBI" id="CHEBI:30616"/>
        <dbReference type="ChEBI" id="CHEBI:43474"/>
        <dbReference type="ChEBI" id="CHEBI:456216"/>
        <dbReference type="EC" id="5.6.2.3"/>
    </reaction>
</comment>
<dbReference type="CDD" id="cd18809">
    <property type="entry name" value="SF1_C_RecD"/>
    <property type="match status" value="1"/>
</dbReference>
<protein>
    <recommendedName>
        <fullName evidence="1">ATP-dependent DNA helicase</fullName>
        <ecNumber evidence="1">5.6.2.3</ecNumber>
    </recommendedName>
</protein>
<dbReference type="GO" id="GO:0005524">
    <property type="term" value="F:ATP binding"/>
    <property type="evidence" value="ECO:0007669"/>
    <property type="project" value="UniProtKB-KW"/>
</dbReference>
<dbReference type="Pfam" id="PF05970">
    <property type="entry name" value="PIF1"/>
    <property type="match status" value="2"/>
</dbReference>
<feature type="domain" description="DNA helicase Pif1-like DEAD-box helicase" evidence="2">
    <location>
        <begin position="57"/>
        <end position="124"/>
    </location>
</feature>
<keyword evidence="5" id="KW-1185">Reference proteome</keyword>
<keyword evidence="1" id="KW-0547">Nucleotide-binding</keyword>
<feature type="domain" description="DNA helicase Pif1-like DEAD-box helicase" evidence="2">
    <location>
        <begin position="126"/>
        <end position="223"/>
    </location>
</feature>
<feature type="domain" description="DNA helicase Pif1-like 2B" evidence="3">
    <location>
        <begin position="318"/>
        <end position="361"/>
    </location>
</feature>
<dbReference type="GO" id="GO:0006310">
    <property type="term" value="P:DNA recombination"/>
    <property type="evidence" value="ECO:0007669"/>
    <property type="project" value="UniProtKB-KW"/>
</dbReference>
<evidence type="ECO:0000259" key="2">
    <source>
        <dbReference type="Pfam" id="PF05970"/>
    </source>
</evidence>
<dbReference type="GO" id="GO:0016787">
    <property type="term" value="F:hydrolase activity"/>
    <property type="evidence" value="ECO:0007669"/>
    <property type="project" value="UniProtKB-KW"/>
</dbReference>
<evidence type="ECO:0000313" key="4">
    <source>
        <dbReference type="EMBL" id="CAF4409360.1"/>
    </source>
</evidence>
<dbReference type="InterPro" id="IPR049163">
    <property type="entry name" value="Pif1-like_2B_dom"/>
</dbReference>
<dbReference type="InterPro" id="IPR010285">
    <property type="entry name" value="DNA_helicase_pif1-like_DEAD"/>
</dbReference>
<dbReference type="GO" id="GO:0043139">
    <property type="term" value="F:5'-3' DNA helicase activity"/>
    <property type="evidence" value="ECO:0007669"/>
    <property type="project" value="UniProtKB-EC"/>
</dbReference>
<dbReference type="AlphaFoldDB" id="A0A820PT08"/>
<evidence type="ECO:0000259" key="3">
    <source>
        <dbReference type="Pfam" id="PF21530"/>
    </source>
</evidence>
<dbReference type="Gene3D" id="3.40.50.300">
    <property type="entry name" value="P-loop containing nucleotide triphosphate hydrolases"/>
    <property type="match status" value="2"/>
</dbReference>
<dbReference type="Pfam" id="PF21530">
    <property type="entry name" value="Pif1_2B_dom"/>
    <property type="match status" value="1"/>
</dbReference>
<evidence type="ECO:0000313" key="5">
    <source>
        <dbReference type="Proteomes" id="UP000663866"/>
    </source>
</evidence>
<proteinExistence type="inferred from homology"/>
<accession>A0A820PT08</accession>
<keyword evidence="1" id="KW-0227">DNA damage</keyword>
<dbReference type="EC" id="5.6.2.3" evidence="1"/>
<dbReference type="SUPFAM" id="SSF52540">
    <property type="entry name" value="P-loop containing nucleoside triphosphate hydrolases"/>
    <property type="match status" value="2"/>
</dbReference>
<dbReference type="EMBL" id="CAJOBG010041438">
    <property type="protein sequence ID" value="CAF4409360.1"/>
    <property type="molecule type" value="Genomic_DNA"/>
</dbReference>
<keyword evidence="1" id="KW-0347">Helicase</keyword>
<comment type="cofactor">
    <cofactor evidence="1">
        <name>Mg(2+)</name>
        <dbReference type="ChEBI" id="CHEBI:18420"/>
    </cofactor>
</comment>
<gene>
    <name evidence="4" type="ORF">OVN521_LOCUS35368</name>
</gene>
<comment type="similarity">
    <text evidence="1">Belongs to the helicase family.</text>
</comment>
<reference evidence="4" key="1">
    <citation type="submission" date="2021-02" db="EMBL/GenBank/DDBJ databases">
        <authorList>
            <person name="Nowell W R."/>
        </authorList>
    </citation>
    <scope>NUCLEOTIDE SEQUENCE</scope>
</reference>
<dbReference type="GO" id="GO:0006281">
    <property type="term" value="P:DNA repair"/>
    <property type="evidence" value="ECO:0007669"/>
    <property type="project" value="UniProtKB-KW"/>
</dbReference>
<name>A0A820PT08_9BILA</name>
<sequence>MCVVCVRSLRSIRPLCSFVIFDFNQFLPFPNFADISDRENNLVNCTVDDNSLLWNDLNCDQLLAADTILKSLVGLNSQKCFYLDDPGGSGKTFLYRALIQNVDLVGKKTLIVAWTGIAATLLPGEDEAPMAPGTALEIVDLIFRDLIGVQMPFAGNVVMLGGDFRQVLPVVRKGSRCVIIASTIKKSSVWPLFQTFRLKRNMRAITDPNFSKWLLDIGDGMIHLPEIPKSQFSVEVPTSLISNDIVTDVFGSSFTCTNFEKFSRCAIFCPRNEDVRLINERVLINLNNVEQVSFYAIDSIKNGDGVDNHDLQVNIPVEFLNTLNQPGLAPCRLNLKVGRIVMLLRNLSVNKGLCNGTRMILRAFRQNVLQLEIITGTFSGTVHFIPRISLNTSNDLALPFNFVRHQFPVRLAYAMIINKSQGQTFDKVGLYLSEPCFSHGQFYTGCSRATESNGLKIQVKDITRQEKTENEQTVTDNVVYREIFS</sequence>
<dbReference type="Proteomes" id="UP000663866">
    <property type="component" value="Unassembled WGS sequence"/>
</dbReference>
<keyword evidence="1" id="KW-0234">DNA repair</keyword>
<comment type="caution">
    <text evidence="4">The sequence shown here is derived from an EMBL/GenBank/DDBJ whole genome shotgun (WGS) entry which is preliminary data.</text>
</comment>